<evidence type="ECO:0000259" key="2">
    <source>
        <dbReference type="Pfam" id="PF01370"/>
    </source>
</evidence>
<accession>A0ABS4I4H4</accession>
<feature type="domain" description="NAD-dependent epimerase/dehydratase" evidence="2">
    <location>
        <begin position="5"/>
        <end position="201"/>
    </location>
</feature>
<evidence type="ECO:0000256" key="1">
    <source>
        <dbReference type="ARBA" id="ARBA00007637"/>
    </source>
</evidence>
<comment type="caution">
    <text evidence="3">The sequence shown here is derived from an EMBL/GenBank/DDBJ whole genome shotgun (WGS) entry which is preliminary data.</text>
</comment>
<evidence type="ECO:0000313" key="4">
    <source>
        <dbReference type="Proteomes" id="UP001519344"/>
    </source>
</evidence>
<evidence type="ECO:0000313" key="3">
    <source>
        <dbReference type="EMBL" id="MBP1965817.1"/>
    </source>
</evidence>
<name>A0ABS4I4H4_9BACL</name>
<organism evidence="3 4">
    <name type="scientific">Paenibacillus aceris</name>
    <dbReference type="NCBI Taxonomy" id="869555"/>
    <lineage>
        <taxon>Bacteria</taxon>
        <taxon>Bacillati</taxon>
        <taxon>Bacillota</taxon>
        <taxon>Bacilli</taxon>
        <taxon>Bacillales</taxon>
        <taxon>Paenibacillaceae</taxon>
        <taxon>Paenibacillus</taxon>
    </lineage>
</organism>
<dbReference type="RefSeq" id="WP_167055131.1">
    <property type="nucleotide sequence ID" value="NZ_JAAOZR010000009.1"/>
</dbReference>
<proteinExistence type="inferred from homology"/>
<dbReference type="InterPro" id="IPR001509">
    <property type="entry name" value="Epimerase_deHydtase"/>
</dbReference>
<keyword evidence="4" id="KW-1185">Reference proteome</keyword>
<dbReference type="InterPro" id="IPR036291">
    <property type="entry name" value="NAD(P)-bd_dom_sf"/>
</dbReference>
<dbReference type="SUPFAM" id="SSF51735">
    <property type="entry name" value="NAD(P)-binding Rossmann-fold domains"/>
    <property type="match status" value="1"/>
</dbReference>
<dbReference type="Gene3D" id="3.40.50.720">
    <property type="entry name" value="NAD(P)-binding Rossmann-like Domain"/>
    <property type="match status" value="1"/>
</dbReference>
<sequence length="271" mass="30596">MKTTVFGSKGFIGSHLVQRLVELQCEFFEPERGSLEAFNTSLGHVIYCAGVTSDFRMRPYDTVKAHVTYLSDLLQNARFDSFLYVSSTRIYYGAKEGFEDSDLVVNPNRSDDLFQLSKLLGESLCLNSSRNVKIARISNVCGQDFQSDNFLYSIIKDAVNHKVINLQTTLSSAKDYICIEDVVELLIKISHVGTSSMYNIASGTNTTNEKVTNEIQRLTSCDVIVKQNAAEIIFPPISTEKIQEEFAFKPLDIIQRIKQMTLKYQAERIIP</sequence>
<protein>
    <submittedName>
        <fullName evidence="3">Nucleoside-diphosphate-sugar epimerase</fullName>
    </submittedName>
</protein>
<gene>
    <name evidence="3" type="ORF">J2Z65_005062</name>
</gene>
<comment type="similarity">
    <text evidence="1">Belongs to the NAD(P)-dependent epimerase/dehydratase family.</text>
</comment>
<dbReference type="Proteomes" id="UP001519344">
    <property type="component" value="Unassembled WGS sequence"/>
</dbReference>
<dbReference type="EMBL" id="JAGGKV010000016">
    <property type="protein sequence ID" value="MBP1965817.1"/>
    <property type="molecule type" value="Genomic_DNA"/>
</dbReference>
<reference evidence="3 4" key="1">
    <citation type="submission" date="2021-03" db="EMBL/GenBank/DDBJ databases">
        <title>Genomic Encyclopedia of Type Strains, Phase IV (KMG-IV): sequencing the most valuable type-strain genomes for metagenomic binning, comparative biology and taxonomic classification.</title>
        <authorList>
            <person name="Goeker M."/>
        </authorList>
    </citation>
    <scope>NUCLEOTIDE SEQUENCE [LARGE SCALE GENOMIC DNA]</scope>
    <source>
        <strain evidence="3 4">DSM 24950</strain>
    </source>
</reference>
<dbReference type="PANTHER" id="PTHR43000">
    <property type="entry name" value="DTDP-D-GLUCOSE 4,6-DEHYDRATASE-RELATED"/>
    <property type="match status" value="1"/>
</dbReference>
<dbReference type="Pfam" id="PF01370">
    <property type="entry name" value="Epimerase"/>
    <property type="match status" value="1"/>
</dbReference>